<protein>
    <submittedName>
        <fullName evidence="1">Uncharacterized protein</fullName>
    </submittedName>
</protein>
<comment type="caution">
    <text evidence="1">The sequence shown here is derived from an EMBL/GenBank/DDBJ whole genome shotgun (WGS) entry which is preliminary data.</text>
</comment>
<proteinExistence type="predicted"/>
<organism evidence="1 4">
    <name type="scientific">Bacteroides fragilis str. 3998T(B)3</name>
    <dbReference type="NCBI Taxonomy" id="1339316"/>
    <lineage>
        <taxon>Bacteria</taxon>
        <taxon>Pseudomonadati</taxon>
        <taxon>Bacteroidota</taxon>
        <taxon>Bacteroidia</taxon>
        <taxon>Bacteroidales</taxon>
        <taxon>Bacteroidaceae</taxon>
        <taxon>Bacteroides</taxon>
    </lineage>
</organism>
<dbReference type="EMBL" id="JGDB01000290">
    <property type="protein sequence ID" value="EXY88249.1"/>
    <property type="molecule type" value="Genomic_DNA"/>
</dbReference>
<gene>
    <name evidence="3" type="ORF">M125_0057</name>
    <name evidence="2" type="ORF">M125_5138</name>
    <name evidence="1" type="ORF">M125_5205</name>
</gene>
<reference evidence="1 4" key="1">
    <citation type="submission" date="2014-02" db="EMBL/GenBank/DDBJ databases">
        <authorList>
            <person name="Sears C."/>
            <person name="Carroll K."/>
            <person name="Sack B.R."/>
            <person name="Qadri F."/>
            <person name="Myers L.L."/>
            <person name="Chung G.-T."/>
            <person name="Escheverria P."/>
            <person name="Fraser C.M."/>
            <person name="Sadzewicz L."/>
            <person name="Shefchek K.A."/>
            <person name="Tallon L."/>
            <person name="Das S.P."/>
            <person name="Daugherty S."/>
            <person name="Mongodin E.F."/>
        </authorList>
    </citation>
    <scope>NUCLEOTIDE SEQUENCE [LARGE SCALE GENOMIC DNA]</scope>
    <source>
        <strain evidence="1">3998T</strain>
        <strain evidence="4">3998T(B)3</strain>
    </source>
</reference>
<accession>A0A015TUY9</accession>
<dbReference type="Proteomes" id="UP000020773">
    <property type="component" value="Unassembled WGS sequence"/>
</dbReference>
<sequence length="113" mass="13063">MLKYQFVVYTEGNANTVVSCQHIDAAARGTGMQIDHPVLITEVHGNYVRISFQVSDTYKANVTAGDNFFYLLFVFNDYCLHNYILLIELQRWKFILDIRTATGHLQALFFCLF</sequence>
<dbReference type="EMBL" id="JGDB01000291">
    <property type="protein sequence ID" value="EXY88199.1"/>
    <property type="molecule type" value="Genomic_DNA"/>
</dbReference>
<evidence type="ECO:0000313" key="1">
    <source>
        <dbReference type="EMBL" id="EXY88199.1"/>
    </source>
</evidence>
<dbReference type="EMBL" id="JGDB01000001">
    <property type="protein sequence ID" value="EXY93196.1"/>
    <property type="molecule type" value="Genomic_DNA"/>
</dbReference>
<dbReference type="AlphaFoldDB" id="A0A015TUY9"/>
<evidence type="ECO:0000313" key="4">
    <source>
        <dbReference type="Proteomes" id="UP000020773"/>
    </source>
</evidence>
<evidence type="ECO:0000313" key="3">
    <source>
        <dbReference type="EMBL" id="EXY93196.1"/>
    </source>
</evidence>
<name>A0A015TUY9_BACFG</name>
<evidence type="ECO:0000313" key="2">
    <source>
        <dbReference type="EMBL" id="EXY88249.1"/>
    </source>
</evidence>